<dbReference type="Proteomes" id="UP000326179">
    <property type="component" value="Chromosome"/>
</dbReference>
<gene>
    <name evidence="1" type="ORF">GFH48_36455</name>
</gene>
<dbReference type="PANTHER" id="PTHR48312:SF1">
    <property type="entry name" value="SULFOTRANSFERASE"/>
    <property type="match status" value="1"/>
</dbReference>
<name>A0A5Q0LNV4_9ACTN</name>
<dbReference type="EMBL" id="CP045643">
    <property type="protein sequence ID" value="QFZ78057.1"/>
    <property type="molecule type" value="Genomic_DNA"/>
</dbReference>
<dbReference type="SUPFAM" id="SSF52540">
    <property type="entry name" value="P-loop containing nucleoside triphosphate hydrolases"/>
    <property type="match status" value="1"/>
</dbReference>
<organism evidence="1 2">
    <name type="scientific">Streptomyces fagopyri</name>
    <dbReference type="NCBI Taxonomy" id="2662397"/>
    <lineage>
        <taxon>Bacteria</taxon>
        <taxon>Bacillati</taxon>
        <taxon>Actinomycetota</taxon>
        <taxon>Actinomycetes</taxon>
        <taxon>Kitasatosporales</taxon>
        <taxon>Streptomycetaceae</taxon>
        <taxon>Streptomyces</taxon>
    </lineage>
</organism>
<proteinExistence type="predicted"/>
<reference evidence="1 2" key="1">
    <citation type="submission" date="2019-10" db="EMBL/GenBank/DDBJ databases">
        <title>A novel species.</title>
        <authorList>
            <person name="Gao J."/>
        </authorList>
    </citation>
    <scope>NUCLEOTIDE SEQUENCE [LARGE SCALE GENOMIC DNA]</scope>
    <source>
        <strain evidence="1 2">QMT-28</strain>
    </source>
</reference>
<accession>A0A5Q0LNV4</accession>
<dbReference type="KEGG" id="sfy:GFH48_36455"/>
<dbReference type="AlphaFoldDB" id="A0A5Q0LNV4"/>
<dbReference type="PANTHER" id="PTHR48312">
    <property type="match status" value="1"/>
</dbReference>
<dbReference type="InterPro" id="IPR027417">
    <property type="entry name" value="P-loop_NTPase"/>
</dbReference>
<protein>
    <submittedName>
        <fullName evidence="1">Sulfotransferase family protein</fullName>
    </submittedName>
</protein>
<keyword evidence="2" id="KW-1185">Reference proteome</keyword>
<dbReference type="Pfam" id="PF19798">
    <property type="entry name" value="Sulfotransfer_5"/>
    <property type="match status" value="1"/>
</dbReference>
<dbReference type="RefSeq" id="WP_153292237.1">
    <property type="nucleotide sequence ID" value="NZ_CP045643.1"/>
</dbReference>
<evidence type="ECO:0000313" key="2">
    <source>
        <dbReference type="Proteomes" id="UP000326179"/>
    </source>
</evidence>
<evidence type="ECO:0000313" key="1">
    <source>
        <dbReference type="EMBL" id="QFZ78057.1"/>
    </source>
</evidence>
<dbReference type="GO" id="GO:0016740">
    <property type="term" value="F:transferase activity"/>
    <property type="evidence" value="ECO:0007669"/>
    <property type="project" value="UniProtKB-KW"/>
</dbReference>
<dbReference type="Gene3D" id="3.40.50.300">
    <property type="entry name" value="P-loop containing nucleotide triphosphate hydrolases"/>
    <property type="match status" value="1"/>
</dbReference>
<keyword evidence="1" id="KW-0808">Transferase</keyword>
<sequence length="238" mass="27328">MSHPLLFLWAHSRSRSTAFFRMMLERGDFVGVHEPFSSIVAQGYADVGGEKATTGAEVLDLLQTMAQSTPVFVKEVTEYRYDVLDDPRLPRLGTHTFLVRHPEPTIASHHFMNPEVTCGEIGYEHEYETFDLIRQRTRRTPVLIEAEDLVASPETVVEDYCRRTGIPYDPAALSWSEGEQNEWERTAKWHQDVVRSTGFSARSNTYAADMHNHPRLAEYYAHHLPFYERLRTASPLDA</sequence>